<dbReference type="InterPro" id="IPR023798">
    <property type="entry name" value="Ribosomal_uS7_dom"/>
</dbReference>
<evidence type="ECO:0000313" key="7">
    <source>
        <dbReference type="Proteomes" id="UP001623330"/>
    </source>
</evidence>
<feature type="domain" description="Small ribosomal subunit protein uS7" evidence="5">
    <location>
        <begin position="142"/>
        <end position="279"/>
    </location>
</feature>
<dbReference type="Proteomes" id="UP001623330">
    <property type="component" value="Unassembled WGS sequence"/>
</dbReference>
<evidence type="ECO:0000256" key="3">
    <source>
        <dbReference type="ARBA" id="ARBA00023274"/>
    </source>
</evidence>
<proteinExistence type="inferred from homology"/>
<evidence type="ECO:0000313" key="6">
    <source>
        <dbReference type="EMBL" id="KAL3230216.1"/>
    </source>
</evidence>
<dbReference type="SUPFAM" id="SSF47973">
    <property type="entry name" value="Ribosomal protein S7"/>
    <property type="match status" value="1"/>
</dbReference>
<comment type="similarity">
    <text evidence="1 4">Belongs to the universal ribosomal protein uS7 family.</text>
</comment>
<dbReference type="InterPro" id="IPR020606">
    <property type="entry name" value="Ribosomal_uS7_CS"/>
</dbReference>
<dbReference type="PANTHER" id="PTHR11205">
    <property type="entry name" value="RIBOSOMAL PROTEIN S7"/>
    <property type="match status" value="1"/>
</dbReference>
<evidence type="ECO:0000259" key="5">
    <source>
        <dbReference type="Pfam" id="PF00177"/>
    </source>
</evidence>
<keyword evidence="3 4" id="KW-0687">Ribonucleoprotein</keyword>
<evidence type="ECO:0000256" key="4">
    <source>
        <dbReference type="RuleBase" id="RU003619"/>
    </source>
</evidence>
<reference evidence="6 7" key="1">
    <citation type="submission" date="2024-05" db="EMBL/GenBank/DDBJ databases">
        <title>Long read based assembly of the Candida bracarensis genome reveals expanded adhesin content.</title>
        <authorList>
            <person name="Marcet-Houben M."/>
            <person name="Ksiezopolska E."/>
            <person name="Gabaldon T."/>
        </authorList>
    </citation>
    <scope>NUCLEOTIDE SEQUENCE [LARGE SCALE GENOMIC DNA]</scope>
    <source>
        <strain evidence="6 7">CBM6</strain>
    </source>
</reference>
<dbReference type="InterPro" id="IPR047988">
    <property type="entry name" value="Ribosomal_uS7m_fungi"/>
</dbReference>
<dbReference type="InterPro" id="IPR036823">
    <property type="entry name" value="Ribosomal_uS7_dom_sf"/>
</dbReference>
<dbReference type="Gene3D" id="1.10.455.10">
    <property type="entry name" value="Ribosomal protein S7 domain"/>
    <property type="match status" value="1"/>
</dbReference>
<dbReference type="InterPro" id="IPR000235">
    <property type="entry name" value="Ribosomal_uS7"/>
</dbReference>
<organism evidence="6 7">
    <name type="scientific">Nakaseomyces bracarensis</name>
    <dbReference type="NCBI Taxonomy" id="273131"/>
    <lineage>
        <taxon>Eukaryota</taxon>
        <taxon>Fungi</taxon>
        <taxon>Dikarya</taxon>
        <taxon>Ascomycota</taxon>
        <taxon>Saccharomycotina</taxon>
        <taxon>Saccharomycetes</taxon>
        <taxon>Saccharomycetales</taxon>
        <taxon>Saccharomycetaceae</taxon>
        <taxon>Nakaseomyces</taxon>
    </lineage>
</organism>
<gene>
    <name evidence="6" type="ORF">RNJ44_01579</name>
</gene>
<comment type="caution">
    <text evidence="6">The sequence shown here is derived from an EMBL/GenBank/DDBJ whole genome shotgun (WGS) entry which is preliminary data.</text>
</comment>
<dbReference type="CDD" id="cd14868">
    <property type="entry name" value="uS7_Mitochondria_Fungi"/>
    <property type="match status" value="1"/>
</dbReference>
<accession>A0ABR4NQC4</accession>
<name>A0ABR4NQC4_9SACH</name>
<protein>
    <recommendedName>
        <fullName evidence="5">Small ribosomal subunit protein uS7 domain-containing protein</fullName>
    </recommendedName>
</protein>
<dbReference type="PROSITE" id="PS00052">
    <property type="entry name" value="RIBOSOMAL_S7"/>
    <property type="match status" value="1"/>
</dbReference>
<evidence type="ECO:0000256" key="2">
    <source>
        <dbReference type="ARBA" id="ARBA00022980"/>
    </source>
</evidence>
<sequence>MLSKGALHAVNVVIAGARPATMRITSRTIKPILFSTRNITYTRVTMDKTGKELSSKPDEVFGKPLTEISADDMKFTDEEVDEWLQTLEELKSEFSEREFLPEVSLAPPGQARIDIVAETKNSLNEFEPTKEQIEEWEALKDKPLPQLKDPVIQHVTNMIMRHGKKDRAEKIISRALYFLFCKTRKDPVELLKKALDDMAPLMIVKTFSTGVAKAAVIPVPLNKRQRNRIAWKWIVEGANKRISSDFAVRLGEELVAVYEGRSSGFEKRDQMHKTAIAHRSYIKLR</sequence>
<keyword evidence="2 4" id="KW-0689">Ribosomal protein</keyword>
<dbReference type="Pfam" id="PF00177">
    <property type="entry name" value="Ribosomal_S7"/>
    <property type="match status" value="1"/>
</dbReference>
<evidence type="ECO:0000256" key="1">
    <source>
        <dbReference type="ARBA" id="ARBA00007151"/>
    </source>
</evidence>
<dbReference type="EMBL" id="JBEVYD010000010">
    <property type="protein sequence ID" value="KAL3230216.1"/>
    <property type="molecule type" value="Genomic_DNA"/>
</dbReference>
<keyword evidence="7" id="KW-1185">Reference proteome</keyword>